<dbReference type="SUPFAM" id="SSF57756">
    <property type="entry name" value="Retrovirus zinc finger-like domains"/>
    <property type="match status" value="1"/>
</dbReference>
<dbReference type="InterPro" id="IPR036875">
    <property type="entry name" value="Znf_CCHC_sf"/>
</dbReference>
<dbReference type="STRING" id="50990.A0A4Y7QGT3"/>
<feature type="region of interest" description="Disordered" evidence="6">
    <location>
        <begin position="76"/>
        <end position="100"/>
    </location>
</feature>
<dbReference type="Pfam" id="PF06839">
    <property type="entry name" value="Zn_ribbon_GRF"/>
    <property type="match status" value="1"/>
</dbReference>
<dbReference type="Gene3D" id="4.10.60.10">
    <property type="entry name" value="Zinc finger, CCHC-type"/>
    <property type="match status" value="2"/>
</dbReference>
<accession>A0A4Y7QGT3</accession>
<evidence type="ECO:0000313" key="9">
    <source>
        <dbReference type="EMBL" id="TDL26070.1"/>
    </source>
</evidence>
<keyword evidence="1" id="KW-0507">mRNA processing</keyword>
<dbReference type="OrthoDB" id="2527451at2759"/>
<keyword evidence="10" id="KW-1185">Reference proteome</keyword>
<feature type="compositionally biased region" description="Low complexity" evidence="6">
    <location>
        <begin position="121"/>
        <end position="130"/>
    </location>
</feature>
<sequence length="162" mass="17087">MTAVLKTVVKEGPNQGKKFWVCPNSEKARCGFFEWDEGGNSEGSSAPSRTATGSQGASQTTGECFKCNQTGHWAASCPNEGDRGRTRTKSFGSNVPGNAPSGACFKCNQEGHYSNACPNDGTGSRSFSRGGSKRGRGRTVSRGRGGSKRGRRKAAFSAADDY</sequence>
<dbReference type="InterPro" id="IPR001878">
    <property type="entry name" value="Znf_CCHC"/>
</dbReference>
<evidence type="ECO:0008006" key="11">
    <source>
        <dbReference type="Google" id="ProtNLM"/>
    </source>
</evidence>
<dbReference type="Proteomes" id="UP000294933">
    <property type="component" value="Unassembled WGS sequence"/>
</dbReference>
<dbReference type="SMART" id="SM00343">
    <property type="entry name" value="ZnF_C2HC"/>
    <property type="match status" value="2"/>
</dbReference>
<evidence type="ECO:0000256" key="2">
    <source>
        <dbReference type="ARBA" id="ARBA00022723"/>
    </source>
</evidence>
<evidence type="ECO:0000256" key="4">
    <source>
        <dbReference type="ARBA" id="ARBA00022833"/>
    </source>
</evidence>
<feature type="region of interest" description="Disordered" evidence="6">
    <location>
        <begin position="115"/>
        <end position="162"/>
    </location>
</feature>
<evidence type="ECO:0000256" key="3">
    <source>
        <dbReference type="ARBA" id="ARBA00022771"/>
    </source>
</evidence>
<gene>
    <name evidence="9" type="ORF">BD410DRAFT_564581</name>
</gene>
<name>A0A4Y7QGT3_9AGAM</name>
<dbReference type="AlphaFoldDB" id="A0A4Y7QGT3"/>
<dbReference type="Pfam" id="PF00098">
    <property type="entry name" value="zf-CCHC"/>
    <property type="match status" value="2"/>
</dbReference>
<feature type="compositionally biased region" description="Basic residues" evidence="6">
    <location>
        <begin position="131"/>
        <end position="154"/>
    </location>
</feature>
<dbReference type="EMBL" id="ML170162">
    <property type="protein sequence ID" value="TDL26070.1"/>
    <property type="molecule type" value="Genomic_DNA"/>
</dbReference>
<feature type="domain" description="GRF-type" evidence="8">
    <location>
        <begin position="1"/>
        <end position="39"/>
    </location>
</feature>
<dbReference type="InterPro" id="IPR010666">
    <property type="entry name" value="Znf_GRF"/>
</dbReference>
<feature type="domain" description="CCHC-type" evidence="7">
    <location>
        <begin position="104"/>
        <end position="119"/>
    </location>
</feature>
<evidence type="ECO:0000313" key="10">
    <source>
        <dbReference type="Proteomes" id="UP000294933"/>
    </source>
</evidence>
<proteinExistence type="predicted"/>
<evidence type="ECO:0000256" key="5">
    <source>
        <dbReference type="PROSITE-ProRule" id="PRU00047"/>
    </source>
</evidence>
<dbReference type="PROSITE" id="PS50158">
    <property type="entry name" value="ZF_CCHC"/>
    <property type="match status" value="2"/>
</dbReference>
<evidence type="ECO:0000259" key="8">
    <source>
        <dbReference type="PROSITE" id="PS51999"/>
    </source>
</evidence>
<feature type="region of interest" description="Disordered" evidence="6">
    <location>
        <begin position="38"/>
        <end position="61"/>
    </location>
</feature>
<keyword evidence="3 5" id="KW-0863">Zinc-finger</keyword>
<reference evidence="9 10" key="1">
    <citation type="submission" date="2018-06" db="EMBL/GenBank/DDBJ databases">
        <title>A transcriptomic atlas of mushroom development highlights an independent origin of complex multicellularity.</title>
        <authorList>
            <consortium name="DOE Joint Genome Institute"/>
            <person name="Krizsan K."/>
            <person name="Almasi E."/>
            <person name="Merenyi Z."/>
            <person name="Sahu N."/>
            <person name="Viragh M."/>
            <person name="Koszo T."/>
            <person name="Mondo S."/>
            <person name="Kiss B."/>
            <person name="Balint B."/>
            <person name="Kues U."/>
            <person name="Barry K."/>
            <person name="Hegedus J.C."/>
            <person name="Henrissat B."/>
            <person name="Johnson J."/>
            <person name="Lipzen A."/>
            <person name="Ohm R."/>
            <person name="Nagy I."/>
            <person name="Pangilinan J."/>
            <person name="Yan J."/>
            <person name="Xiong Y."/>
            <person name="Grigoriev I.V."/>
            <person name="Hibbett D.S."/>
            <person name="Nagy L.G."/>
        </authorList>
    </citation>
    <scope>NUCLEOTIDE SEQUENCE [LARGE SCALE GENOMIC DNA]</scope>
    <source>
        <strain evidence="9 10">SZMC22713</strain>
    </source>
</reference>
<evidence type="ECO:0000256" key="6">
    <source>
        <dbReference type="SAM" id="MobiDB-lite"/>
    </source>
</evidence>
<protein>
    <recommendedName>
        <fullName evidence="11">CCHC-type domain-containing protein</fullName>
    </recommendedName>
</protein>
<evidence type="ECO:0000256" key="1">
    <source>
        <dbReference type="ARBA" id="ARBA00022664"/>
    </source>
</evidence>
<keyword evidence="2" id="KW-0479">Metal-binding</keyword>
<dbReference type="PROSITE" id="PS51999">
    <property type="entry name" value="ZF_GRF"/>
    <property type="match status" value="1"/>
</dbReference>
<dbReference type="VEuPathDB" id="FungiDB:BD410DRAFT_564581"/>
<feature type="domain" description="CCHC-type" evidence="7">
    <location>
        <begin position="64"/>
        <end position="79"/>
    </location>
</feature>
<organism evidence="9 10">
    <name type="scientific">Rickenella mellea</name>
    <dbReference type="NCBI Taxonomy" id="50990"/>
    <lineage>
        <taxon>Eukaryota</taxon>
        <taxon>Fungi</taxon>
        <taxon>Dikarya</taxon>
        <taxon>Basidiomycota</taxon>
        <taxon>Agaricomycotina</taxon>
        <taxon>Agaricomycetes</taxon>
        <taxon>Hymenochaetales</taxon>
        <taxon>Rickenellaceae</taxon>
        <taxon>Rickenella</taxon>
    </lineage>
</organism>
<dbReference type="GO" id="GO:0006397">
    <property type="term" value="P:mRNA processing"/>
    <property type="evidence" value="ECO:0007669"/>
    <property type="project" value="UniProtKB-KW"/>
</dbReference>
<feature type="compositionally biased region" description="Polar residues" evidence="6">
    <location>
        <begin position="42"/>
        <end position="61"/>
    </location>
</feature>
<dbReference type="GO" id="GO:0003676">
    <property type="term" value="F:nucleic acid binding"/>
    <property type="evidence" value="ECO:0007669"/>
    <property type="project" value="InterPro"/>
</dbReference>
<keyword evidence="4" id="KW-0862">Zinc</keyword>
<evidence type="ECO:0000259" key="7">
    <source>
        <dbReference type="PROSITE" id="PS50158"/>
    </source>
</evidence>
<dbReference type="GO" id="GO:0008270">
    <property type="term" value="F:zinc ion binding"/>
    <property type="evidence" value="ECO:0007669"/>
    <property type="project" value="UniProtKB-KW"/>
</dbReference>